<accession>A0A380CHI8</accession>
<gene>
    <name evidence="1" type="ORF">NCTC11388_02854</name>
</gene>
<evidence type="ECO:0000313" key="1">
    <source>
        <dbReference type="EMBL" id="SUJ19223.1"/>
    </source>
</evidence>
<dbReference type="Proteomes" id="UP000254893">
    <property type="component" value="Unassembled WGS sequence"/>
</dbReference>
<organism evidence="1 2">
    <name type="scientific">Sphingobacterium spiritivorum</name>
    <name type="common">Flavobacterium spiritivorum</name>
    <dbReference type="NCBI Taxonomy" id="258"/>
    <lineage>
        <taxon>Bacteria</taxon>
        <taxon>Pseudomonadati</taxon>
        <taxon>Bacteroidota</taxon>
        <taxon>Sphingobacteriia</taxon>
        <taxon>Sphingobacteriales</taxon>
        <taxon>Sphingobacteriaceae</taxon>
        <taxon>Sphingobacterium</taxon>
    </lineage>
</organism>
<protein>
    <submittedName>
        <fullName evidence="1">Uncharacterized protein</fullName>
    </submittedName>
</protein>
<dbReference type="EMBL" id="UGYW01000002">
    <property type="protein sequence ID" value="SUJ19223.1"/>
    <property type="molecule type" value="Genomic_DNA"/>
</dbReference>
<evidence type="ECO:0000313" key="2">
    <source>
        <dbReference type="Proteomes" id="UP000254893"/>
    </source>
</evidence>
<dbReference type="AlphaFoldDB" id="A0A380CHI8"/>
<name>A0A380CHI8_SPHSI</name>
<reference evidence="1 2" key="1">
    <citation type="submission" date="2018-06" db="EMBL/GenBank/DDBJ databases">
        <authorList>
            <consortium name="Pathogen Informatics"/>
            <person name="Doyle S."/>
        </authorList>
    </citation>
    <scope>NUCLEOTIDE SEQUENCE [LARGE SCALE GENOMIC DNA]</scope>
    <source>
        <strain evidence="1 2">NCTC11388</strain>
    </source>
</reference>
<dbReference type="RefSeq" id="WP_115170594.1">
    <property type="nucleotide sequence ID" value="NZ_UGYW01000002.1"/>
</dbReference>
<sequence>MTLKELINKYTKEKKIFNFSGLSAMVYPNISKAGARSKLFGKLNEVEGVSGSQRILEQDILASKKVFTMLRDDFQNFIDNKLSLKDLMTNYADIINVAPLGLLVYPDLAINTAKTKLNNKLNELEAGSGKQRILPHDEEAARKALKPVMDDIIQFLEN</sequence>
<proteinExistence type="predicted"/>